<dbReference type="GO" id="GO:0004672">
    <property type="term" value="F:protein kinase activity"/>
    <property type="evidence" value="ECO:0007669"/>
    <property type="project" value="InterPro"/>
</dbReference>
<dbReference type="PANTHER" id="PTHR48055">
    <property type="entry name" value="LEUCINE-RICH REPEAT RECEPTOR PROTEIN KINASE EMS1"/>
    <property type="match status" value="1"/>
</dbReference>
<evidence type="ECO:0000313" key="5">
    <source>
        <dbReference type="Proteomes" id="UP000436088"/>
    </source>
</evidence>
<reference evidence="4" key="1">
    <citation type="submission" date="2019-09" db="EMBL/GenBank/DDBJ databases">
        <title>Draft genome information of white flower Hibiscus syriacus.</title>
        <authorList>
            <person name="Kim Y.-M."/>
        </authorList>
    </citation>
    <scope>NUCLEOTIDE SEQUENCE [LARGE SCALE GENOMIC DNA]</scope>
    <source>
        <strain evidence="4">YM2019G1</strain>
    </source>
</reference>
<evidence type="ECO:0000256" key="1">
    <source>
        <dbReference type="SAM" id="Phobius"/>
    </source>
</evidence>
<feature type="chain" id="PRO_5025594667" evidence="2">
    <location>
        <begin position="27"/>
        <end position="255"/>
    </location>
</feature>
<name>A0A6A2ZNS0_HIBSY</name>
<dbReference type="InterPro" id="IPR011009">
    <property type="entry name" value="Kinase-like_dom_sf"/>
</dbReference>
<dbReference type="Gene3D" id="1.10.510.10">
    <property type="entry name" value="Transferase(Phosphotransferase) domain 1"/>
    <property type="match status" value="1"/>
</dbReference>
<keyword evidence="1" id="KW-1133">Transmembrane helix</keyword>
<dbReference type="PROSITE" id="PS50011">
    <property type="entry name" value="PROTEIN_KINASE_DOM"/>
    <property type="match status" value="1"/>
</dbReference>
<dbReference type="EMBL" id="VEPZ02001131">
    <property type="protein sequence ID" value="KAE8692772.1"/>
    <property type="molecule type" value="Genomic_DNA"/>
</dbReference>
<organism evidence="4 5">
    <name type="scientific">Hibiscus syriacus</name>
    <name type="common">Rose of Sharon</name>
    <dbReference type="NCBI Taxonomy" id="106335"/>
    <lineage>
        <taxon>Eukaryota</taxon>
        <taxon>Viridiplantae</taxon>
        <taxon>Streptophyta</taxon>
        <taxon>Embryophyta</taxon>
        <taxon>Tracheophyta</taxon>
        <taxon>Spermatophyta</taxon>
        <taxon>Magnoliopsida</taxon>
        <taxon>eudicotyledons</taxon>
        <taxon>Gunneridae</taxon>
        <taxon>Pentapetalae</taxon>
        <taxon>rosids</taxon>
        <taxon>malvids</taxon>
        <taxon>Malvales</taxon>
        <taxon>Malvaceae</taxon>
        <taxon>Malvoideae</taxon>
        <taxon>Hibiscus</taxon>
    </lineage>
</organism>
<feature type="domain" description="Protein kinase" evidence="3">
    <location>
        <begin position="53"/>
        <end position="255"/>
    </location>
</feature>
<accession>A0A6A2ZNS0</accession>
<comment type="caution">
    <text evidence="4">The sequence shown here is derived from an EMBL/GenBank/DDBJ whole genome shotgun (WGS) entry which is preliminary data.</text>
</comment>
<dbReference type="Pfam" id="PF00069">
    <property type="entry name" value="Pkinase"/>
    <property type="match status" value="1"/>
</dbReference>
<evidence type="ECO:0000256" key="2">
    <source>
        <dbReference type="SAM" id="SignalP"/>
    </source>
</evidence>
<keyword evidence="2" id="KW-0732">Signal</keyword>
<dbReference type="InterPro" id="IPR051564">
    <property type="entry name" value="LRR_receptor-like_kinase"/>
</dbReference>
<dbReference type="SUPFAM" id="SSF56112">
    <property type="entry name" value="Protein kinase-like (PK-like)"/>
    <property type="match status" value="1"/>
</dbReference>
<protein>
    <submittedName>
        <fullName evidence="4">Light-regulated protein, putative isoform 1</fullName>
    </submittedName>
</protein>
<dbReference type="GO" id="GO:0016020">
    <property type="term" value="C:membrane"/>
    <property type="evidence" value="ECO:0007669"/>
    <property type="project" value="TreeGrafter"/>
</dbReference>
<dbReference type="AlphaFoldDB" id="A0A6A2ZNS0"/>
<dbReference type="InterPro" id="IPR000719">
    <property type="entry name" value="Prot_kinase_dom"/>
</dbReference>
<evidence type="ECO:0000259" key="3">
    <source>
        <dbReference type="PROSITE" id="PS50011"/>
    </source>
</evidence>
<sequence>MAKMRSCRINLGLLLLLVLFFHQTTTIDCKVRFIRRLSSQPQGFKIGLKRVILSIVLGILTGLIGALLFALLIKTLANENQLLGSSSNGKYYKTALDNGLTVAVKVLEPFVIGSPKTPTKSVKRRIQHELEVFFGYDYMPMGSLEDAMNGVRENHLQLRWDVRLRIAVGVIKGLQYLHFTCDPQILHYNLKPTNVMLDAEYEPRLADCGLAKLMANIDRATSGYCAPECVQNCRYSKYSMFKLNAYDLYLVSGNR</sequence>
<feature type="transmembrane region" description="Helical" evidence="1">
    <location>
        <begin position="50"/>
        <end position="73"/>
    </location>
</feature>
<keyword evidence="1" id="KW-0812">Transmembrane</keyword>
<keyword evidence="1" id="KW-0472">Membrane</keyword>
<evidence type="ECO:0000313" key="4">
    <source>
        <dbReference type="EMBL" id="KAE8692772.1"/>
    </source>
</evidence>
<proteinExistence type="predicted"/>
<dbReference type="GO" id="GO:0005524">
    <property type="term" value="F:ATP binding"/>
    <property type="evidence" value="ECO:0007669"/>
    <property type="project" value="InterPro"/>
</dbReference>
<dbReference type="SMART" id="SM00220">
    <property type="entry name" value="S_TKc"/>
    <property type="match status" value="1"/>
</dbReference>
<feature type="signal peptide" evidence="2">
    <location>
        <begin position="1"/>
        <end position="26"/>
    </location>
</feature>
<dbReference type="Proteomes" id="UP000436088">
    <property type="component" value="Unassembled WGS sequence"/>
</dbReference>
<dbReference type="PANTHER" id="PTHR48055:SF22">
    <property type="entry name" value="LEUCINE-RICH REPEAT RECEPTOR-LIKE SERINE_THREONINE_TYROSINE-PROTEIN KINASE SOBIR1"/>
    <property type="match status" value="1"/>
</dbReference>
<keyword evidence="5" id="KW-1185">Reference proteome</keyword>
<gene>
    <name evidence="4" type="ORF">F3Y22_tig00110831pilonHSYRG00740</name>
</gene>